<organism evidence="1 2">
    <name type="scientific">Syncephalis pseudoplumigaleata</name>
    <dbReference type="NCBI Taxonomy" id="1712513"/>
    <lineage>
        <taxon>Eukaryota</taxon>
        <taxon>Fungi</taxon>
        <taxon>Fungi incertae sedis</taxon>
        <taxon>Zoopagomycota</taxon>
        <taxon>Zoopagomycotina</taxon>
        <taxon>Zoopagomycetes</taxon>
        <taxon>Zoopagales</taxon>
        <taxon>Piptocephalidaceae</taxon>
        <taxon>Syncephalis</taxon>
    </lineage>
</organism>
<dbReference type="EMBL" id="KZ989198">
    <property type="protein sequence ID" value="RKP27482.1"/>
    <property type="molecule type" value="Genomic_DNA"/>
</dbReference>
<accession>A0A4P9Z5W5</accession>
<evidence type="ECO:0000313" key="2">
    <source>
        <dbReference type="Proteomes" id="UP000278143"/>
    </source>
</evidence>
<proteinExistence type="predicted"/>
<sequence>MENRTARAARVGGGKNLKSASGAAAKPSFTIDMNCLDNNNGICEKAKKVFDMASRILGNVLLLDEPLRVNATIYDFCKWKQQCNTRNQLLGKASPARTMLIKDSDGITRVYPQSLVKQMPSKTHPSYDKYDISAQFNANASFWFDGDGPIKPSQSDFLFVAVHELIHGLGFTTSWSEYINQEPTALTPNPLPETAVNDPSAPFQFSGFFENAFDRYLVELPSLTPIPQITDKLNHFDQGIGKVYKDQLDFMDALTRAPEYKLAQYMLNISVTPGMLGFMPKGGKTQEDVIVLETSLSQGFVRASSISHVSYNLYTKSPDFLMRYLQDPGTLLKDDIAEGGNYVGGAVGPKLLTILETLGYKINKNPEHIAMEMNASSDADARRHPANHSLAAITLTALLAIAMGFS</sequence>
<reference evidence="2" key="1">
    <citation type="journal article" date="2018" name="Nat. Microbiol.">
        <title>Leveraging single-cell genomics to expand the fungal tree of life.</title>
        <authorList>
            <person name="Ahrendt S.R."/>
            <person name="Quandt C.A."/>
            <person name="Ciobanu D."/>
            <person name="Clum A."/>
            <person name="Salamov A."/>
            <person name="Andreopoulos B."/>
            <person name="Cheng J.F."/>
            <person name="Woyke T."/>
            <person name="Pelin A."/>
            <person name="Henrissat B."/>
            <person name="Reynolds N.K."/>
            <person name="Benny G.L."/>
            <person name="Smith M.E."/>
            <person name="James T.Y."/>
            <person name="Grigoriev I.V."/>
        </authorList>
    </citation>
    <scope>NUCLEOTIDE SEQUENCE [LARGE SCALE GENOMIC DNA]</scope>
    <source>
        <strain evidence="2">Benny S71-1</strain>
    </source>
</reference>
<protein>
    <recommendedName>
        <fullName evidence="3">Sequence orphan</fullName>
    </recommendedName>
</protein>
<gene>
    <name evidence="1" type="ORF">SYNPS1DRAFT_20998</name>
</gene>
<name>A0A4P9Z5W5_9FUNG</name>
<evidence type="ECO:0008006" key="3">
    <source>
        <dbReference type="Google" id="ProtNLM"/>
    </source>
</evidence>
<evidence type="ECO:0000313" key="1">
    <source>
        <dbReference type="EMBL" id="RKP27482.1"/>
    </source>
</evidence>
<keyword evidence="2" id="KW-1185">Reference proteome</keyword>
<dbReference type="Proteomes" id="UP000278143">
    <property type="component" value="Unassembled WGS sequence"/>
</dbReference>
<dbReference type="AlphaFoldDB" id="A0A4P9Z5W5"/>
<dbReference type="OrthoDB" id="73465at2759"/>